<name>A0A811N0U0_9POAL</name>
<keyword evidence="3" id="KW-0904">Protein phosphatase</keyword>
<dbReference type="InterPro" id="IPR015655">
    <property type="entry name" value="PP2C"/>
</dbReference>
<evidence type="ECO:0000256" key="4">
    <source>
        <dbReference type="ARBA" id="ARBA00047761"/>
    </source>
</evidence>
<dbReference type="OrthoDB" id="614159at2759"/>
<feature type="region of interest" description="Disordered" evidence="6">
    <location>
        <begin position="177"/>
        <end position="210"/>
    </location>
</feature>
<dbReference type="PANTHER" id="PTHR13832">
    <property type="entry name" value="PROTEIN PHOSPHATASE 2C"/>
    <property type="match status" value="1"/>
</dbReference>
<proteinExistence type="predicted"/>
<gene>
    <name evidence="8" type="ORF">NCGR_LOCUS10718</name>
</gene>
<dbReference type="AlphaFoldDB" id="A0A811N0U0"/>
<dbReference type="SUPFAM" id="SSF81606">
    <property type="entry name" value="PP2C-like"/>
    <property type="match status" value="1"/>
</dbReference>
<comment type="catalytic activity">
    <reaction evidence="5">
        <text>O-phospho-L-threonyl-[protein] + H2O = L-threonyl-[protein] + phosphate</text>
        <dbReference type="Rhea" id="RHEA:47004"/>
        <dbReference type="Rhea" id="RHEA-COMP:11060"/>
        <dbReference type="Rhea" id="RHEA-COMP:11605"/>
        <dbReference type="ChEBI" id="CHEBI:15377"/>
        <dbReference type="ChEBI" id="CHEBI:30013"/>
        <dbReference type="ChEBI" id="CHEBI:43474"/>
        <dbReference type="ChEBI" id="CHEBI:61977"/>
        <dbReference type="EC" id="3.1.3.16"/>
    </reaction>
</comment>
<dbReference type="CDD" id="cd00143">
    <property type="entry name" value="PP2Cc"/>
    <property type="match status" value="1"/>
</dbReference>
<reference evidence="8" key="1">
    <citation type="submission" date="2020-10" db="EMBL/GenBank/DDBJ databases">
        <authorList>
            <person name="Han B."/>
            <person name="Lu T."/>
            <person name="Zhao Q."/>
            <person name="Huang X."/>
            <person name="Zhao Y."/>
        </authorList>
    </citation>
    <scope>NUCLEOTIDE SEQUENCE</scope>
</reference>
<dbReference type="Pfam" id="PF00481">
    <property type="entry name" value="PP2C"/>
    <property type="match status" value="1"/>
</dbReference>
<keyword evidence="9" id="KW-1185">Reference proteome</keyword>
<dbReference type="Proteomes" id="UP000604825">
    <property type="component" value="Unassembled WGS sequence"/>
</dbReference>
<dbReference type="PROSITE" id="PS51746">
    <property type="entry name" value="PPM_2"/>
    <property type="match status" value="1"/>
</dbReference>
<dbReference type="EC" id="3.1.3.16" evidence="1"/>
<evidence type="ECO:0000256" key="6">
    <source>
        <dbReference type="SAM" id="MobiDB-lite"/>
    </source>
</evidence>
<evidence type="ECO:0000256" key="3">
    <source>
        <dbReference type="ARBA" id="ARBA00022912"/>
    </source>
</evidence>
<dbReference type="SMART" id="SM00332">
    <property type="entry name" value="PP2Cc"/>
    <property type="match status" value="1"/>
</dbReference>
<evidence type="ECO:0000259" key="7">
    <source>
        <dbReference type="PROSITE" id="PS51746"/>
    </source>
</evidence>
<dbReference type="Gene3D" id="3.60.40.10">
    <property type="entry name" value="PPM-type phosphatase domain"/>
    <property type="match status" value="1"/>
</dbReference>
<organism evidence="8 9">
    <name type="scientific">Miscanthus lutarioriparius</name>
    <dbReference type="NCBI Taxonomy" id="422564"/>
    <lineage>
        <taxon>Eukaryota</taxon>
        <taxon>Viridiplantae</taxon>
        <taxon>Streptophyta</taxon>
        <taxon>Embryophyta</taxon>
        <taxon>Tracheophyta</taxon>
        <taxon>Spermatophyta</taxon>
        <taxon>Magnoliopsida</taxon>
        <taxon>Liliopsida</taxon>
        <taxon>Poales</taxon>
        <taxon>Poaceae</taxon>
        <taxon>PACMAD clade</taxon>
        <taxon>Panicoideae</taxon>
        <taxon>Andropogonodae</taxon>
        <taxon>Andropogoneae</taxon>
        <taxon>Saccharinae</taxon>
        <taxon>Miscanthus</taxon>
    </lineage>
</organism>
<keyword evidence="2" id="KW-0378">Hydrolase</keyword>
<comment type="caution">
    <text evidence="8">The sequence shown here is derived from an EMBL/GenBank/DDBJ whole genome shotgun (WGS) entry which is preliminary data.</text>
</comment>
<evidence type="ECO:0000256" key="1">
    <source>
        <dbReference type="ARBA" id="ARBA00013081"/>
    </source>
</evidence>
<protein>
    <recommendedName>
        <fullName evidence="1">protein-serine/threonine phosphatase</fullName>
        <ecNumber evidence="1">3.1.3.16</ecNumber>
    </recommendedName>
</protein>
<dbReference type="PANTHER" id="PTHR13832:SF731">
    <property type="entry name" value="PROTEIN-SERINE_THREONINE PHOSPHATASE"/>
    <property type="match status" value="1"/>
</dbReference>
<sequence>MPRIMTQELLLQQQQTPMTTTKAVKEEAVRRAYLRTDADFSTSSAGGACCVTTLLREGRLVVSNACDCRAVLCRAGKANPLTSDHRVSCEDERRRIESQGGFVVDCRGTWRVQGSLAVSRGISDGHLKPWVLAEPDTTTLPVDASCEFLVLASDGLWDKVDAQEAVDVARPLCCTGSQQLPPRPAGGWSSWRRPEAPPTISPSSLSVYRR</sequence>
<feature type="compositionally biased region" description="Polar residues" evidence="6">
    <location>
        <begin position="201"/>
        <end position="210"/>
    </location>
</feature>
<evidence type="ECO:0000313" key="8">
    <source>
        <dbReference type="EMBL" id="CAD6216532.1"/>
    </source>
</evidence>
<dbReference type="GO" id="GO:0004722">
    <property type="term" value="F:protein serine/threonine phosphatase activity"/>
    <property type="evidence" value="ECO:0007669"/>
    <property type="project" value="UniProtKB-EC"/>
</dbReference>
<evidence type="ECO:0000313" key="9">
    <source>
        <dbReference type="Proteomes" id="UP000604825"/>
    </source>
</evidence>
<accession>A0A811N0U0</accession>
<evidence type="ECO:0000256" key="5">
    <source>
        <dbReference type="ARBA" id="ARBA00048336"/>
    </source>
</evidence>
<dbReference type="InterPro" id="IPR001932">
    <property type="entry name" value="PPM-type_phosphatase-like_dom"/>
</dbReference>
<comment type="catalytic activity">
    <reaction evidence="4">
        <text>O-phospho-L-seryl-[protein] + H2O = L-seryl-[protein] + phosphate</text>
        <dbReference type="Rhea" id="RHEA:20629"/>
        <dbReference type="Rhea" id="RHEA-COMP:9863"/>
        <dbReference type="Rhea" id="RHEA-COMP:11604"/>
        <dbReference type="ChEBI" id="CHEBI:15377"/>
        <dbReference type="ChEBI" id="CHEBI:29999"/>
        <dbReference type="ChEBI" id="CHEBI:43474"/>
        <dbReference type="ChEBI" id="CHEBI:83421"/>
        <dbReference type="EC" id="3.1.3.16"/>
    </reaction>
</comment>
<evidence type="ECO:0000256" key="2">
    <source>
        <dbReference type="ARBA" id="ARBA00022801"/>
    </source>
</evidence>
<dbReference type="EMBL" id="CAJGYO010000003">
    <property type="protein sequence ID" value="CAD6216532.1"/>
    <property type="molecule type" value="Genomic_DNA"/>
</dbReference>
<dbReference type="InterPro" id="IPR036457">
    <property type="entry name" value="PPM-type-like_dom_sf"/>
</dbReference>
<feature type="domain" description="PPM-type phosphatase" evidence="7">
    <location>
        <begin position="1"/>
        <end position="210"/>
    </location>
</feature>